<dbReference type="Proteomes" id="UP000824093">
    <property type="component" value="Unassembled WGS sequence"/>
</dbReference>
<evidence type="ECO:0000313" key="2">
    <source>
        <dbReference type="Proteomes" id="UP000824093"/>
    </source>
</evidence>
<dbReference type="AlphaFoldDB" id="A0A9D1LZS4"/>
<name>A0A9D1LZS4_9FIRM</name>
<reference evidence="1" key="2">
    <citation type="journal article" date="2021" name="PeerJ">
        <title>Extensive microbial diversity within the chicken gut microbiome revealed by metagenomics and culture.</title>
        <authorList>
            <person name="Gilroy R."/>
            <person name="Ravi A."/>
            <person name="Getino M."/>
            <person name="Pursley I."/>
            <person name="Horton D.L."/>
            <person name="Alikhan N.F."/>
            <person name="Baker D."/>
            <person name="Gharbi K."/>
            <person name="Hall N."/>
            <person name="Watson M."/>
            <person name="Adriaenssens E.M."/>
            <person name="Foster-Nyarko E."/>
            <person name="Jarju S."/>
            <person name="Secka A."/>
            <person name="Antonio M."/>
            <person name="Oren A."/>
            <person name="Chaudhuri R.R."/>
            <person name="La Ragione R."/>
            <person name="Hildebrand F."/>
            <person name="Pallen M.J."/>
        </authorList>
    </citation>
    <scope>NUCLEOTIDE SEQUENCE</scope>
    <source>
        <strain evidence="1">CHK195-15760</strain>
    </source>
</reference>
<organism evidence="1 2">
    <name type="scientific">Candidatus Merdicola faecigallinarum</name>
    <dbReference type="NCBI Taxonomy" id="2840862"/>
    <lineage>
        <taxon>Bacteria</taxon>
        <taxon>Bacillati</taxon>
        <taxon>Bacillota</taxon>
        <taxon>Clostridia</taxon>
        <taxon>Candidatus Merdicola</taxon>
    </lineage>
</organism>
<protein>
    <submittedName>
        <fullName evidence="1">Uncharacterized protein</fullName>
    </submittedName>
</protein>
<comment type="caution">
    <text evidence="1">The sequence shown here is derived from an EMBL/GenBank/DDBJ whole genome shotgun (WGS) entry which is preliminary data.</text>
</comment>
<proteinExistence type="predicted"/>
<reference evidence="1" key="1">
    <citation type="submission" date="2020-10" db="EMBL/GenBank/DDBJ databases">
        <authorList>
            <person name="Gilroy R."/>
        </authorList>
    </citation>
    <scope>NUCLEOTIDE SEQUENCE</scope>
    <source>
        <strain evidence="1">CHK195-15760</strain>
    </source>
</reference>
<sequence>MDKNMEFPNFQGYPNYNPFDMGNEPDPMFNPMMQYEQGYIYYRYLCKQMEYKIKCKEYEKLCNTKGDRKIE</sequence>
<accession>A0A9D1LZS4</accession>
<dbReference type="EMBL" id="DVNH01000001">
    <property type="protein sequence ID" value="HIU51016.1"/>
    <property type="molecule type" value="Genomic_DNA"/>
</dbReference>
<gene>
    <name evidence="1" type="ORF">IAB70_00050</name>
</gene>
<evidence type="ECO:0000313" key="1">
    <source>
        <dbReference type="EMBL" id="HIU51016.1"/>
    </source>
</evidence>